<comment type="caution">
    <text evidence="2">The sequence shown here is derived from an EMBL/GenBank/DDBJ whole genome shotgun (WGS) entry which is preliminary data.</text>
</comment>
<protein>
    <submittedName>
        <fullName evidence="2">Uncharacterized protein</fullName>
    </submittedName>
</protein>
<organism evidence="2 3">
    <name type="scientific">Mycena maculata</name>
    <dbReference type="NCBI Taxonomy" id="230809"/>
    <lineage>
        <taxon>Eukaryota</taxon>
        <taxon>Fungi</taxon>
        <taxon>Dikarya</taxon>
        <taxon>Basidiomycota</taxon>
        <taxon>Agaricomycotina</taxon>
        <taxon>Agaricomycetes</taxon>
        <taxon>Agaricomycetidae</taxon>
        <taxon>Agaricales</taxon>
        <taxon>Marasmiineae</taxon>
        <taxon>Mycenaceae</taxon>
        <taxon>Mycena</taxon>
    </lineage>
</organism>
<evidence type="ECO:0000313" key="3">
    <source>
        <dbReference type="Proteomes" id="UP001215280"/>
    </source>
</evidence>
<accession>A0AAD7HR43</accession>
<reference evidence="2" key="1">
    <citation type="submission" date="2023-03" db="EMBL/GenBank/DDBJ databases">
        <title>Massive genome expansion in bonnet fungi (Mycena s.s.) driven by repeated elements and novel gene families across ecological guilds.</title>
        <authorList>
            <consortium name="Lawrence Berkeley National Laboratory"/>
            <person name="Harder C.B."/>
            <person name="Miyauchi S."/>
            <person name="Viragh M."/>
            <person name="Kuo A."/>
            <person name="Thoen E."/>
            <person name="Andreopoulos B."/>
            <person name="Lu D."/>
            <person name="Skrede I."/>
            <person name="Drula E."/>
            <person name="Henrissat B."/>
            <person name="Morin E."/>
            <person name="Kohler A."/>
            <person name="Barry K."/>
            <person name="LaButti K."/>
            <person name="Morin E."/>
            <person name="Salamov A."/>
            <person name="Lipzen A."/>
            <person name="Mereny Z."/>
            <person name="Hegedus B."/>
            <person name="Baldrian P."/>
            <person name="Stursova M."/>
            <person name="Weitz H."/>
            <person name="Taylor A."/>
            <person name="Grigoriev I.V."/>
            <person name="Nagy L.G."/>
            <person name="Martin F."/>
            <person name="Kauserud H."/>
        </authorList>
    </citation>
    <scope>NUCLEOTIDE SEQUENCE</scope>
    <source>
        <strain evidence="2">CBHHK188m</strain>
    </source>
</reference>
<dbReference type="EMBL" id="JARJLG010000220">
    <property type="protein sequence ID" value="KAJ7726317.1"/>
    <property type="molecule type" value="Genomic_DNA"/>
</dbReference>
<evidence type="ECO:0000256" key="1">
    <source>
        <dbReference type="SAM" id="MobiDB-lite"/>
    </source>
</evidence>
<dbReference type="AlphaFoldDB" id="A0AAD7HR43"/>
<evidence type="ECO:0000313" key="2">
    <source>
        <dbReference type="EMBL" id="KAJ7726317.1"/>
    </source>
</evidence>
<sequence>MSTRHLTQHTGSTVCCSGYPRPRPKPEESAPRYPCSPNGSGDVCTALFWERRRRPANLTIAHICDQYAIEPSNALPLCVVGILCRIHVMRRAAQFNIGWERIPIQFGFVNPVSYRERKTNKHSCGDMVVMEPERIDVGLVNVVAAEQKLMYIAADPAAPYNRRALRLRGGVKVKSAVSLVVSSTRPVAVQLPAEVVRKTGWLILHKPSRTKRDDLHIGSGRDPATVGLLADVEEHALRNLGAVGDRNGCSNVCVHVRHHAIYSNLSGTLGNLFRVPAARGPAVVSKKVVDGHFDGVFYLTYILLSAAQFACYKDDQVLPGQVDVLGLSGFIQEFPPLS</sequence>
<gene>
    <name evidence="2" type="ORF">DFH07DRAFT_782758</name>
</gene>
<name>A0AAD7HR43_9AGAR</name>
<feature type="compositionally biased region" description="Polar residues" evidence="1">
    <location>
        <begin position="1"/>
        <end position="15"/>
    </location>
</feature>
<keyword evidence="3" id="KW-1185">Reference proteome</keyword>
<proteinExistence type="predicted"/>
<dbReference type="Proteomes" id="UP001215280">
    <property type="component" value="Unassembled WGS sequence"/>
</dbReference>
<feature type="region of interest" description="Disordered" evidence="1">
    <location>
        <begin position="1"/>
        <end position="34"/>
    </location>
</feature>